<evidence type="ECO:0000256" key="1">
    <source>
        <dbReference type="SAM" id="MobiDB-lite"/>
    </source>
</evidence>
<dbReference type="EMBL" id="BQNB010016843">
    <property type="protein sequence ID" value="GJT56417.1"/>
    <property type="molecule type" value="Genomic_DNA"/>
</dbReference>
<keyword evidence="3" id="KW-1185">Reference proteome</keyword>
<comment type="caution">
    <text evidence="2">The sequence shown here is derived from an EMBL/GenBank/DDBJ whole genome shotgun (WGS) entry which is preliminary data.</text>
</comment>
<sequence length="393" mass="43629">MESAARGADTQGVILHRLTSLAKCYGDEVGGFCFLCGKKLELIPVIEEEITSWRTAIRARAHLQESTRIRARSAETGYVVKLAHRMTQAEYVVFELKEAYYLHARDGRKLHDLRNSSEMEVWRTVYELGLSSFFSFLPRCSGPHHRPPLRDLIAHSGASYRISGSSLLAAMDESTQVSSSNLDKDQADRSQAIVNRENVNESLSTCHSQTNNEKSSWIDDRSGRGQPTVDIAEVLRRWTHVLQRIHKQSLHLAKANDGEGPDLLRSANDGGTSGHAESLAATLAEHRQHLANLAFSVRICVSFLRGDIIILFTLVPAQVLVNQLKGVAPAIQNSISELSSTAKSGNFYKKHAQVDNNQMDNVSENLLHKQTVPNSQRRTGFVSSLDPEKKAAH</sequence>
<reference evidence="2" key="1">
    <citation type="journal article" date="2022" name="Int. J. Mol. Sci.">
        <title>Draft Genome of Tanacetum Coccineum: Genomic Comparison of Closely Related Tanacetum-Family Plants.</title>
        <authorList>
            <person name="Yamashiro T."/>
            <person name="Shiraishi A."/>
            <person name="Nakayama K."/>
            <person name="Satake H."/>
        </authorList>
    </citation>
    <scope>NUCLEOTIDE SEQUENCE</scope>
</reference>
<dbReference type="PANTHER" id="PTHR16151">
    <property type="entry name" value="HAUS AUGMIN-LIKE COMPLEX SUBUNIT 6"/>
    <property type="match status" value="1"/>
</dbReference>
<reference evidence="2" key="2">
    <citation type="submission" date="2022-01" db="EMBL/GenBank/DDBJ databases">
        <authorList>
            <person name="Yamashiro T."/>
            <person name="Shiraishi A."/>
            <person name="Satake H."/>
            <person name="Nakayama K."/>
        </authorList>
    </citation>
    <scope>NUCLEOTIDE SEQUENCE</scope>
</reference>
<dbReference type="PANTHER" id="PTHR16151:SF2">
    <property type="entry name" value="HAUS AUGMIN-LIKE COMPLEX SUBUNIT 6"/>
    <property type="match status" value="1"/>
</dbReference>
<proteinExistence type="predicted"/>
<organism evidence="2 3">
    <name type="scientific">Tanacetum coccineum</name>
    <dbReference type="NCBI Taxonomy" id="301880"/>
    <lineage>
        <taxon>Eukaryota</taxon>
        <taxon>Viridiplantae</taxon>
        <taxon>Streptophyta</taxon>
        <taxon>Embryophyta</taxon>
        <taxon>Tracheophyta</taxon>
        <taxon>Spermatophyta</taxon>
        <taxon>Magnoliopsida</taxon>
        <taxon>eudicotyledons</taxon>
        <taxon>Gunneridae</taxon>
        <taxon>Pentapetalae</taxon>
        <taxon>asterids</taxon>
        <taxon>campanulids</taxon>
        <taxon>Asterales</taxon>
        <taxon>Asteraceae</taxon>
        <taxon>Asteroideae</taxon>
        <taxon>Anthemideae</taxon>
        <taxon>Anthemidinae</taxon>
        <taxon>Tanacetum</taxon>
    </lineage>
</organism>
<evidence type="ECO:0000313" key="2">
    <source>
        <dbReference type="EMBL" id="GJT56417.1"/>
    </source>
</evidence>
<feature type="region of interest" description="Disordered" evidence="1">
    <location>
        <begin position="202"/>
        <end position="223"/>
    </location>
</feature>
<feature type="region of interest" description="Disordered" evidence="1">
    <location>
        <begin position="256"/>
        <end position="275"/>
    </location>
</feature>
<gene>
    <name evidence="2" type="ORF">Tco_0991471</name>
</gene>
<protein>
    <submittedName>
        <fullName evidence="2">Augmin subunit 6</fullName>
    </submittedName>
</protein>
<accession>A0ABQ5EZQ9</accession>
<evidence type="ECO:0000313" key="3">
    <source>
        <dbReference type="Proteomes" id="UP001151760"/>
    </source>
</evidence>
<dbReference type="InterPro" id="IPR026797">
    <property type="entry name" value="HAUS_6"/>
</dbReference>
<dbReference type="Proteomes" id="UP001151760">
    <property type="component" value="Unassembled WGS sequence"/>
</dbReference>
<name>A0ABQ5EZQ9_9ASTR</name>
<feature type="compositionally biased region" description="Polar residues" evidence="1">
    <location>
        <begin position="202"/>
        <end position="215"/>
    </location>
</feature>